<organism evidence="1 2">
    <name type="scientific">Ideonella azotifigens</name>
    <dbReference type="NCBI Taxonomy" id="513160"/>
    <lineage>
        <taxon>Bacteria</taxon>
        <taxon>Pseudomonadati</taxon>
        <taxon>Pseudomonadota</taxon>
        <taxon>Betaproteobacteria</taxon>
        <taxon>Burkholderiales</taxon>
        <taxon>Sphaerotilaceae</taxon>
        <taxon>Ideonella</taxon>
    </lineage>
</organism>
<dbReference type="RefSeq" id="WP_141287835.1">
    <property type="nucleotide sequence ID" value="NZ_BAAAEW010000042.1"/>
</dbReference>
<name>A0ABP3VPT1_9BURK</name>
<sequence length="83" mass="9156">MSTEAFFHLPSGTVRFWVQVQDTEVGASIGKEVLHYRYQSASLDDDPLATYLAHAAELHAAVQKRVAGGSVEPVMLRDGDVRR</sequence>
<comment type="caution">
    <text evidence="1">The sequence shown here is derived from an EMBL/GenBank/DDBJ whole genome shotgun (WGS) entry which is preliminary data.</text>
</comment>
<proteinExistence type="predicted"/>
<accession>A0ABP3VPT1</accession>
<evidence type="ECO:0000313" key="2">
    <source>
        <dbReference type="Proteomes" id="UP001500279"/>
    </source>
</evidence>
<keyword evidence="2" id="KW-1185">Reference proteome</keyword>
<protein>
    <recommendedName>
        <fullName evidence="3">DUF1488 domain-containing protein</fullName>
    </recommendedName>
</protein>
<reference evidence="2" key="1">
    <citation type="journal article" date="2019" name="Int. J. Syst. Evol. Microbiol.">
        <title>The Global Catalogue of Microorganisms (GCM) 10K type strain sequencing project: providing services to taxonomists for standard genome sequencing and annotation.</title>
        <authorList>
            <consortium name="The Broad Institute Genomics Platform"/>
            <consortium name="The Broad Institute Genome Sequencing Center for Infectious Disease"/>
            <person name="Wu L."/>
            <person name="Ma J."/>
        </authorList>
    </citation>
    <scope>NUCLEOTIDE SEQUENCE [LARGE SCALE GENOMIC DNA]</scope>
    <source>
        <strain evidence="2">JCM 15503</strain>
    </source>
</reference>
<dbReference type="Proteomes" id="UP001500279">
    <property type="component" value="Unassembled WGS sequence"/>
</dbReference>
<gene>
    <name evidence="1" type="ORF">GCM10009107_53690</name>
</gene>
<dbReference type="EMBL" id="BAAAEW010000042">
    <property type="protein sequence ID" value="GAA0766005.1"/>
    <property type="molecule type" value="Genomic_DNA"/>
</dbReference>
<evidence type="ECO:0000313" key="1">
    <source>
        <dbReference type="EMBL" id="GAA0766005.1"/>
    </source>
</evidence>
<evidence type="ECO:0008006" key="3">
    <source>
        <dbReference type="Google" id="ProtNLM"/>
    </source>
</evidence>